<dbReference type="CDD" id="cd01029">
    <property type="entry name" value="TOPRIM_primases"/>
    <property type="match status" value="1"/>
</dbReference>
<feature type="region of interest" description="Disordered" evidence="1">
    <location>
        <begin position="714"/>
        <end position="745"/>
    </location>
</feature>
<dbReference type="Gene3D" id="2.40.50.140">
    <property type="entry name" value="Nucleic acid-binding proteins"/>
    <property type="match status" value="1"/>
</dbReference>
<dbReference type="Gene3D" id="3.90.980.10">
    <property type="entry name" value="DNA primase, catalytic core, N-terminal domain"/>
    <property type="match status" value="1"/>
</dbReference>
<dbReference type="Gene3D" id="3.40.1360.10">
    <property type="match status" value="1"/>
</dbReference>
<dbReference type="OrthoDB" id="242746at2157"/>
<accession>A0A256IKA1</accession>
<dbReference type="SUPFAM" id="SSF50249">
    <property type="entry name" value="Nucleic acid-binding proteins"/>
    <property type="match status" value="1"/>
</dbReference>
<dbReference type="Proteomes" id="UP000216308">
    <property type="component" value="Unassembled WGS sequence"/>
</dbReference>
<dbReference type="RefSeq" id="WP_094531467.1">
    <property type="nucleotide sequence ID" value="NZ_NHPJ01000072.1"/>
</dbReference>
<keyword evidence="3" id="KW-1185">Reference proteome</keyword>
<proteinExistence type="predicted"/>
<dbReference type="PANTHER" id="PTHR30313">
    <property type="entry name" value="DNA PRIMASE"/>
    <property type="match status" value="1"/>
</dbReference>
<evidence type="ECO:0008006" key="4">
    <source>
        <dbReference type="Google" id="ProtNLM"/>
    </source>
</evidence>
<evidence type="ECO:0000256" key="1">
    <source>
        <dbReference type="SAM" id="MobiDB-lite"/>
    </source>
</evidence>
<dbReference type="InterPro" id="IPR050219">
    <property type="entry name" value="DnaG_primase"/>
</dbReference>
<evidence type="ECO:0000313" key="2">
    <source>
        <dbReference type="EMBL" id="OYR56978.1"/>
    </source>
</evidence>
<organism evidence="2 3">
    <name type="scientific">Halorubrum halodurans</name>
    <dbReference type="NCBI Taxonomy" id="1383851"/>
    <lineage>
        <taxon>Archaea</taxon>
        <taxon>Methanobacteriati</taxon>
        <taxon>Methanobacteriota</taxon>
        <taxon>Stenosarchaea group</taxon>
        <taxon>Halobacteria</taxon>
        <taxon>Halobacteriales</taxon>
        <taxon>Haloferacaceae</taxon>
        <taxon>Halorubrum</taxon>
    </lineage>
</organism>
<gene>
    <name evidence="2" type="ORF">DJ70_07120</name>
</gene>
<dbReference type="InterPro" id="IPR037068">
    <property type="entry name" value="DNA_primase_core_N_sf"/>
</dbReference>
<protein>
    <recommendedName>
        <fullName evidence="4">DNA primase catalytic core N-terminal domain-containing protein</fullName>
    </recommendedName>
</protein>
<dbReference type="PANTHER" id="PTHR30313:SF2">
    <property type="entry name" value="DNA PRIMASE"/>
    <property type="match status" value="1"/>
</dbReference>
<dbReference type="InterPro" id="IPR034154">
    <property type="entry name" value="TOPRIM_DnaG/twinkle"/>
</dbReference>
<evidence type="ECO:0000313" key="3">
    <source>
        <dbReference type="Proteomes" id="UP000216308"/>
    </source>
</evidence>
<dbReference type="GO" id="GO:0005737">
    <property type="term" value="C:cytoplasm"/>
    <property type="evidence" value="ECO:0007669"/>
    <property type="project" value="TreeGrafter"/>
</dbReference>
<dbReference type="InterPro" id="IPR012340">
    <property type="entry name" value="NA-bd_OB-fold"/>
</dbReference>
<comment type="caution">
    <text evidence="2">The sequence shown here is derived from an EMBL/GenBank/DDBJ whole genome shotgun (WGS) entry which is preliminary data.</text>
</comment>
<reference evidence="2 3" key="1">
    <citation type="journal article" date="2014" name="Front. Microbiol.">
        <title>Population and genomic analysis of the genus Halorubrum.</title>
        <authorList>
            <person name="Fullmer M.S."/>
            <person name="Soucy S.M."/>
            <person name="Swithers K.S."/>
            <person name="Makkay A.M."/>
            <person name="Wheeler R."/>
            <person name="Ventosa A."/>
            <person name="Gogarten J.P."/>
            <person name="Papke R.T."/>
        </authorList>
    </citation>
    <scope>NUCLEOTIDE SEQUENCE [LARGE SCALE GENOMIC DNA]</scope>
    <source>
        <strain evidence="2 3">Cb34</strain>
    </source>
</reference>
<sequence>MRTQGDVAPDAFLLDTTPDTVAGNRHDTDTVQNCIADAVEYYHDNLPGEIREHITEKWGISNEIIDTRKIGFESSGNAVIEHLENAGYDPVTITRAGIGTIPVLKHVLECSGISGENTGILTHLGTSDDIPDSMRDEHVDSNCSHTNIPEPIDRLALAVSTNRIEPETIDVDAVVSYYNDHSDTGGVSVWSWWDNRIIFPYRDADGDFCYLIGRATDDTDDKVYSNGVVDRSDQVCTTIADTVLADAAVRDRDDIPSEVLDDFIVLPHAVTRFNSPYKDEYAEFTDTVLDVLERHAATGDVPGTELRELGLLHAPDSAAALRESGTTQLHVLPRDVIGNNTHGSDSAEFEYVLTPPAVGVSPGTAVDVVNHTDADVTVTSTLLDTPPNPDGDGERVALRELADDPDKFSDSTVTVRGVVTELFELTDAQTDWIAQRGVIADGTGTRLFTIPDRAIDAGDVTRVEPGSAYEFTGVTGNLYDGDVSVTVTRDSTVTELTTDVTGTHRIDCADRGLHRFTIDVAGEQHHGMFTVFDDVHTDRRSPIIEDWVGGEPTFDVDVPKYLKQTIDREWINRDAVQEPIFGVETVHEGKPLIVTEGVTDAIMAHQHGFPCVAPVTTNFKKHHYEEICQHAAKTSGVFVVNDTEINDAGINGALRTAKVIENDGHTVKVGELPLPDGERKIDVAEFLRTHDSDAFLDVLNDAVAPEDHAVYDAERHDPEHRTGRQSGSNGAGESSNTSTSDFDAGASTGNTSALFSLELRDVIDLNSLDTGGNAGSTVYRGSHPIQHHGDSTGYFVIRRQDDGGISAKDYKIESNGDGYYYNALTWLATAAQCDCGAGTACECTRSVTRPMGEMSHSEIWWAWHHAKTADHIPIPDDDPVPVRAMWFLAEHHNVIPSEFIPETWEDGKQLPQSKYNEVIGIIRDEYGLNPGRGKR</sequence>
<dbReference type="EMBL" id="NHPJ01000072">
    <property type="protein sequence ID" value="OYR56978.1"/>
    <property type="molecule type" value="Genomic_DNA"/>
</dbReference>
<dbReference type="AlphaFoldDB" id="A0A256IKA1"/>
<name>A0A256IKA1_9EURY</name>
<dbReference type="GO" id="GO:0006269">
    <property type="term" value="P:DNA replication, synthesis of primer"/>
    <property type="evidence" value="ECO:0007669"/>
    <property type="project" value="TreeGrafter"/>
</dbReference>
<dbReference type="SUPFAM" id="SSF56731">
    <property type="entry name" value="DNA primase core"/>
    <property type="match status" value="1"/>
</dbReference>
<feature type="compositionally biased region" description="Polar residues" evidence="1">
    <location>
        <begin position="724"/>
        <end position="745"/>
    </location>
</feature>